<accession>A0A0J1B7J0</accession>
<reference evidence="1 2" key="1">
    <citation type="submission" date="2015-03" db="EMBL/GenBank/DDBJ databases">
        <title>Genomics and transcriptomics of the oil-accumulating basidiomycete yeast T. oleaginosus allow insights into substrate utilization and the diverse evolutionary trajectories of mating systems in fungi.</title>
        <authorList>
            <consortium name="DOE Joint Genome Institute"/>
            <person name="Kourist R."/>
            <person name="Kracht O."/>
            <person name="Bracharz F."/>
            <person name="Lipzen A."/>
            <person name="Nolan M."/>
            <person name="Ohm R."/>
            <person name="Grigoriev I."/>
            <person name="Sun S."/>
            <person name="Heitman J."/>
            <person name="Bruck T."/>
            <person name="Nowrousian M."/>
        </authorList>
    </citation>
    <scope>NUCLEOTIDE SEQUENCE [LARGE SCALE GENOMIC DNA]</scope>
    <source>
        <strain evidence="1 2">IBC0246</strain>
    </source>
</reference>
<dbReference type="GeneID" id="28983263"/>
<proteinExistence type="predicted"/>
<dbReference type="EMBL" id="KQ087192">
    <property type="protein sequence ID" value="KLT43709.1"/>
    <property type="molecule type" value="Genomic_DNA"/>
</dbReference>
<evidence type="ECO:0000313" key="2">
    <source>
        <dbReference type="Proteomes" id="UP000053611"/>
    </source>
</evidence>
<sequence length="82" mass="8350">MHDALVTSSHDTTSKVQALGGKSTCCAGEAADPNFAASSEDDRTASAGHGKIAQAPRASCLAHACGAPWPLRWPSASSKRDA</sequence>
<protein>
    <submittedName>
        <fullName evidence="1">Uncharacterized protein</fullName>
    </submittedName>
</protein>
<organism evidence="1 2">
    <name type="scientific">Cutaneotrichosporon oleaginosum</name>
    <dbReference type="NCBI Taxonomy" id="879819"/>
    <lineage>
        <taxon>Eukaryota</taxon>
        <taxon>Fungi</taxon>
        <taxon>Dikarya</taxon>
        <taxon>Basidiomycota</taxon>
        <taxon>Agaricomycotina</taxon>
        <taxon>Tremellomycetes</taxon>
        <taxon>Trichosporonales</taxon>
        <taxon>Trichosporonaceae</taxon>
        <taxon>Cutaneotrichosporon</taxon>
    </lineage>
</organism>
<dbReference type="Proteomes" id="UP000053611">
    <property type="component" value="Unassembled WGS sequence"/>
</dbReference>
<gene>
    <name evidence="1" type="ORF">CC85DRAFT_284218</name>
</gene>
<name>A0A0J1B7J0_9TREE</name>
<evidence type="ECO:0000313" key="1">
    <source>
        <dbReference type="EMBL" id="KLT43709.1"/>
    </source>
</evidence>
<dbReference type="RefSeq" id="XP_018280200.1">
    <property type="nucleotide sequence ID" value="XM_018422660.1"/>
</dbReference>
<keyword evidence="2" id="KW-1185">Reference proteome</keyword>
<dbReference type="AlphaFoldDB" id="A0A0J1B7J0"/>